<keyword evidence="2" id="KW-1185">Reference proteome</keyword>
<comment type="caution">
    <text evidence="1">The sequence shown here is derived from an EMBL/GenBank/DDBJ whole genome shotgun (WGS) entry which is preliminary data.</text>
</comment>
<reference evidence="2" key="1">
    <citation type="journal article" date="2019" name="Int. J. Syst. Evol. Microbiol.">
        <title>The Global Catalogue of Microorganisms (GCM) 10K type strain sequencing project: providing services to taxonomists for standard genome sequencing and annotation.</title>
        <authorList>
            <consortium name="The Broad Institute Genomics Platform"/>
            <consortium name="The Broad Institute Genome Sequencing Center for Infectious Disease"/>
            <person name="Wu L."/>
            <person name="Ma J."/>
        </authorList>
    </citation>
    <scope>NUCLEOTIDE SEQUENCE [LARGE SCALE GENOMIC DNA]</scope>
    <source>
        <strain evidence="2">CGMCC 4.7400</strain>
    </source>
</reference>
<dbReference type="InterPro" id="IPR036890">
    <property type="entry name" value="HATPase_C_sf"/>
</dbReference>
<dbReference type="RefSeq" id="WP_381608996.1">
    <property type="nucleotide sequence ID" value="NZ_JBHTEB010000001.1"/>
</dbReference>
<dbReference type="EMBL" id="JBHTEB010000001">
    <property type="protein sequence ID" value="MFD0315613.1"/>
    <property type="molecule type" value="Genomic_DNA"/>
</dbReference>
<keyword evidence="1" id="KW-0547">Nucleotide-binding</keyword>
<name>A0ABW2W7Z6_9ACTN</name>
<evidence type="ECO:0000313" key="1">
    <source>
        <dbReference type="EMBL" id="MFD0315613.1"/>
    </source>
</evidence>
<proteinExistence type="predicted"/>
<dbReference type="Gene3D" id="3.30.565.10">
    <property type="entry name" value="Histidine kinase-like ATPase, C-terminal domain"/>
    <property type="match status" value="1"/>
</dbReference>
<gene>
    <name evidence="1" type="ORF">ACFQZ6_15545</name>
</gene>
<keyword evidence="1" id="KW-0067">ATP-binding</keyword>
<protein>
    <submittedName>
        <fullName evidence="1">ATP-binding protein</fullName>
    </submittedName>
</protein>
<dbReference type="Proteomes" id="UP001597023">
    <property type="component" value="Unassembled WGS sequence"/>
</dbReference>
<dbReference type="CDD" id="cd16936">
    <property type="entry name" value="HATPase_RsbW-like"/>
    <property type="match status" value="1"/>
</dbReference>
<sequence>MQSDEHALRIEVYDTCPEPYSESGRGLFLVAALADRYGADATAIGKCPIRP</sequence>
<organism evidence="1 2">
    <name type="scientific">Streptomyces flavalbus</name>
    <dbReference type="NCBI Taxonomy" id="2665155"/>
    <lineage>
        <taxon>Bacteria</taxon>
        <taxon>Bacillati</taxon>
        <taxon>Actinomycetota</taxon>
        <taxon>Actinomycetes</taxon>
        <taxon>Kitasatosporales</taxon>
        <taxon>Streptomycetaceae</taxon>
        <taxon>Streptomyces</taxon>
    </lineage>
</organism>
<dbReference type="GO" id="GO:0005524">
    <property type="term" value="F:ATP binding"/>
    <property type="evidence" value="ECO:0007669"/>
    <property type="project" value="UniProtKB-KW"/>
</dbReference>
<evidence type="ECO:0000313" key="2">
    <source>
        <dbReference type="Proteomes" id="UP001597023"/>
    </source>
</evidence>
<accession>A0ABW2W7Z6</accession>